<dbReference type="Proteomes" id="UP000824128">
    <property type="component" value="Unassembled WGS sequence"/>
</dbReference>
<dbReference type="InterPro" id="IPR050155">
    <property type="entry name" value="HAD-like_hydrolase_sf"/>
</dbReference>
<comment type="caution">
    <text evidence="1">The sequence shown here is derived from an EMBL/GenBank/DDBJ whole genome shotgun (WGS) entry which is preliminary data.</text>
</comment>
<name>A0A9D1N398_9FIRM</name>
<dbReference type="InterPro" id="IPR023214">
    <property type="entry name" value="HAD_sf"/>
</dbReference>
<dbReference type="AlphaFoldDB" id="A0A9D1N398"/>
<accession>A0A9D1N398</accession>
<dbReference type="InterPro" id="IPR036412">
    <property type="entry name" value="HAD-like_sf"/>
</dbReference>
<dbReference type="Gene3D" id="3.40.50.1000">
    <property type="entry name" value="HAD superfamily/HAD-like"/>
    <property type="match status" value="1"/>
</dbReference>
<dbReference type="GO" id="GO:0005829">
    <property type="term" value="C:cytosol"/>
    <property type="evidence" value="ECO:0007669"/>
    <property type="project" value="TreeGrafter"/>
</dbReference>
<gene>
    <name evidence="1" type="ORF">IAD24_04090</name>
</gene>
<keyword evidence="1" id="KW-0378">Hydrolase</keyword>
<dbReference type="GO" id="GO:0008967">
    <property type="term" value="F:phosphoglycolate phosphatase activity"/>
    <property type="evidence" value="ECO:0007669"/>
    <property type="project" value="TreeGrafter"/>
</dbReference>
<dbReference type="InterPro" id="IPR023198">
    <property type="entry name" value="PGP-like_dom2"/>
</dbReference>
<dbReference type="SUPFAM" id="SSF56784">
    <property type="entry name" value="HAD-like"/>
    <property type="match status" value="1"/>
</dbReference>
<reference evidence="1" key="1">
    <citation type="submission" date="2020-10" db="EMBL/GenBank/DDBJ databases">
        <authorList>
            <person name="Gilroy R."/>
        </authorList>
    </citation>
    <scope>NUCLEOTIDE SEQUENCE</scope>
    <source>
        <strain evidence="1">ChiGjej2B2-16831</strain>
    </source>
</reference>
<dbReference type="Gene3D" id="1.10.150.240">
    <property type="entry name" value="Putative phosphatase, domain 2"/>
    <property type="match status" value="1"/>
</dbReference>
<dbReference type="EMBL" id="DVNZ01000132">
    <property type="protein sequence ID" value="HIU94319.1"/>
    <property type="molecule type" value="Genomic_DNA"/>
</dbReference>
<evidence type="ECO:0000313" key="2">
    <source>
        <dbReference type="Proteomes" id="UP000824128"/>
    </source>
</evidence>
<protein>
    <submittedName>
        <fullName evidence="1">HAD family hydrolase</fullName>
    </submittedName>
</protein>
<dbReference type="PANTHER" id="PTHR43434">
    <property type="entry name" value="PHOSPHOGLYCOLATE PHOSPHATASE"/>
    <property type="match status" value="1"/>
</dbReference>
<proteinExistence type="predicted"/>
<sequence length="286" mass="32511">MPYQAKHDFLVCIDSDGCAFDTMEIKHKECFCPATIDNWDLQPVSSLAREAWEFVNLYSVTRGCSRFHAIIRVLDLLAERAEVRARGFVVPEHETLRRWVETAPVLNNESLAKLTDDPQLARTLEWSLDMNRRVAKMVHGIPPFPFVRESLEKLSAHADIVIVSATPREALLHEWHEHQLDRYVALLGAQEDGSKREIIARVKGAYAPDHAIMIGDAPGDRKAAEDNGILFFPVRPLDEIRSWEEFHSTVIDSFLAGRYAGDEQRRQLERFSGCLPETPPWIAAGK</sequence>
<dbReference type="PANTHER" id="PTHR43434:SF1">
    <property type="entry name" value="PHOSPHOGLYCOLATE PHOSPHATASE"/>
    <property type="match status" value="1"/>
</dbReference>
<reference evidence="1" key="2">
    <citation type="journal article" date="2021" name="PeerJ">
        <title>Extensive microbial diversity within the chicken gut microbiome revealed by metagenomics and culture.</title>
        <authorList>
            <person name="Gilroy R."/>
            <person name="Ravi A."/>
            <person name="Getino M."/>
            <person name="Pursley I."/>
            <person name="Horton D.L."/>
            <person name="Alikhan N.F."/>
            <person name="Baker D."/>
            <person name="Gharbi K."/>
            <person name="Hall N."/>
            <person name="Watson M."/>
            <person name="Adriaenssens E.M."/>
            <person name="Foster-Nyarko E."/>
            <person name="Jarju S."/>
            <person name="Secka A."/>
            <person name="Antonio M."/>
            <person name="Oren A."/>
            <person name="Chaudhuri R.R."/>
            <person name="La Ragione R."/>
            <person name="Hildebrand F."/>
            <person name="Pallen M.J."/>
        </authorList>
    </citation>
    <scope>NUCLEOTIDE SEQUENCE</scope>
    <source>
        <strain evidence="1">ChiGjej2B2-16831</strain>
    </source>
</reference>
<evidence type="ECO:0000313" key="1">
    <source>
        <dbReference type="EMBL" id="HIU94319.1"/>
    </source>
</evidence>
<organism evidence="1 2">
    <name type="scientific">Candidatus Aphodomorpha intestinavium</name>
    <dbReference type="NCBI Taxonomy" id="2840672"/>
    <lineage>
        <taxon>Bacteria</taxon>
        <taxon>Bacillati</taxon>
        <taxon>Bacillota</taxon>
        <taxon>Clostridia</taxon>
        <taxon>Eubacteriales</taxon>
        <taxon>Candidatus Aphodomorpha</taxon>
    </lineage>
</organism>
<dbReference type="GO" id="GO:0006281">
    <property type="term" value="P:DNA repair"/>
    <property type="evidence" value="ECO:0007669"/>
    <property type="project" value="TreeGrafter"/>
</dbReference>